<keyword evidence="10" id="KW-0564">Palmitate</keyword>
<dbReference type="STRING" id="554065.E1ZC19"/>
<dbReference type="InParanoid" id="E1ZC19"/>
<dbReference type="GO" id="GO:0005635">
    <property type="term" value="C:nuclear envelope"/>
    <property type="evidence" value="ECO:0007669"/>
    <property type="project" value="TreeGrafter"/>
</dbReference>
<evidence type="ECO:0000256" key="20">
    <source>
        <dbReference type="ARBA" id="ARBA00076908"/>
    </source>
</evidence>
<keyword evidence="11" id="KW-0456">Lyase</keyword>
<accession>E1ZC19</accession>
<keyword evidence="2" id="KW-0808">Transferase</keyword>
<evidence type="ECO:0000256" key="4">
    <source>
        <dbReference type="ARBA" id="ARBA00022787"/>
    </source>
</evidence>
<dbReference type="EMBL" id="GL433841">
    <property type="protein sequence ID" value="EFN56532.1"/>
    <property type="molecule type" value="Genomic_DNA"/>
</dbReference>
<comment type="catalytic activity">
    <reaction evidence="17">
        <text>15-deoxy-Delta(12,14)-prostaglandin J2 + glutathione = 15-deoxy-Delta(12,14)-prostaglandin J2-S-(R)-glutathione</text>
        <dbReference type="Rhea" id="RHEA:75963"/>
        <dbReference type="ChEBI" id="CHEBI:57925"/>
        <dbReference type="ChEBI" id="CHEBI:85236"/>
        <dbReference type="ChEBI" id="CHEBI:194498"/>
    </reaction>
    <physiologicalReaction direction="left-to-right" evidence="17">
        <dbReference type="Rhea" id="RHEA:75964"/>
    </physiologicalReaction>
</comment>
<dbReference type="Proteomes" id="UP000008141">
    <property type="component" value="Unassembled WGS sequence"/>
</dbReference>
<evidence type="ECO:0000256" key="12">
    <source>
        <dbReference type="ARBA" id="ARBA00023288"/>
    </source>
</evidence>
<dbReference type="InterPro" id="IPR001129">
    <property type="entry name" value="Membr-assoc_MAPEG"/>
</dbReference>
<evidence type="ECO:0000256" key="21">
    <source>
        <dbReference type="SAM" id="Phobius"/>
    </source>
</evidence>
<organism evidence="23">
    <name type="scientific">Chlorella variabilis</name>
    <name type="common">Green alga</name>
    <dbReference type="NCBI Taxonomy" id="554065"/>
    <lineage>
        <taxon>Eukaryota</taxon>
        <taxon>Viridiplantae</taxon>
        <taxon>Chlorophyta</taxon>
        <taxon>core chlorophytes</taxon>
        <taxon>Trebouxiophyceae</taxon>
        <taxon>Chlorellales</taxon>
        <taxon>Chlorellaceae</taxon>
        <taxon>Chlorella clade</taxon>
        <taxon>Chlorella</taxon>
    </lineage>
</organism>
<dbReference type="eggNOG" id="ENOG502S4E5">
    <property type="taxonomic scope" value="Eukaryota"/>
</dbReference>
<evidence type="ECO:0000256" key="10">
    <source>
        <dbReference type="ARBA" id="ARBA00023139"/>
    </source>
</evidence>
<sequence length="171" mass="18498">MSAAGLPSLRLQVQRRGTLAPSRVRLRVAAVALPPNYGWVMTSVAFTAAVVQWQAARVMKARKECGVAYPTLYAPGTDELATRFNCTQRAHQNSIEMLPQQLAMQMLVGLVYPRAAAAQGLVWAIGRILYTRGYSTGDPAQRAPGGSLAWMSYLCLMVATAVVGIRMVLGM</sequence>
<keyword evidence="3 21" id="KW-0812">Transmembrane</keyword>
<dbReference type="GO" id="GO:0006629">
    <property type="term" value="P:lipid metabolic process"/>
    <property type="evidence" value="ECO:0007669"/>
    <property type="project" value="UniProtKB-KW"/>
</dbReference>
<dbReference type="EC" id="4.4.1.20" evidence="15"/>
<evidence type="ECO:0000256" key="11">
    <source>
        <dbReference type="ARBA" id="ARBA00023239"/>
    </source>
</evidence>
<dbReference type="OrthoDB" id="410651at2759"/>
<evidence type="ECO:0000256" key="17">
    <source>
        <dbReference type="ARBA" id="ARBA00051411"/>
    </source>
</evidence>
<evidence type="ECO:0000256" key="13">
    <source>
        <dbReference type="ARBA" id="ARBA00037884"/>
    </source>
</evidence>
<keyword evidence="8" id="KW-0496">Mitochondrion</keyword>
<dbReference type="Pfam" id="PF01124">
    <property type="entry name" value="MAPEG"/>
    <property type="match status" value="1"/>
</dbReference>
<dbReference type="GO" id="GO:0006691">
    <property type="term" value="P:leukotriene metabolic process"/>
    <property type="evidence" value="ECO:0007669"/>
    <property type="project" value="UniProtKB-ARBA"/>
</dbReference>
<dbReference type="InterPro" id="IPR023352">
    <property type="entry name" value="MAPEG-like_dom_sf"/>
</dbReference>
<feature type="transmembrane region" description="Helical" evidence="21">
    <location>
        <begin position="107"/>
        <end position="130"/>
    </location>
</feature>
<evidence type="ECO:0000256" key="18">
    <source>
        <dbReference type="ARBA" id="ARBA00069748"/>
    </source>
</evidence>
<dbReference type="GO" id="GO:0004464">
    <property type="term" value="F:leukotriene-C4 synthase activity"/>
    <property type="evidence" value="ECO:0007669"/>
    <property type="project" value="UniProtKB-EC"/>
</dbReference>
<keyword evidence="9 21" id="KW-0472">Membrane</keyword>
<comment type="pathway">
    <text evidence="13">Lipid metabolism; leukotriene C4 biosynthesis.</text>
</comment>
<dbReference type="KEGG" id="cvr:CHLNCDRAFT_144160"/>
<dbReference type="PANTHER" id="PTHR10250:SF26">
    <property type="entry name" value="GLUTATHIONE S-TRANSFERASE 3, MITOCHONDRIAL"/>
    <property type="match status" value="1"/>
</dbReference>
<dbReference type="AlphaFoldDB" id="E1ZC19"/>
<keyword evidence="5 21" id="KW-1133">Transmembrane helix</keyword>
<keyword evidence="6" id="KW-0560">Oxidoreductase</keyword>
<dbReference type="OMA" id="KVGMARK"/>
<dbReference type="PANTHER" id="PTHR10250">
    <property type="entry name" value="MICROSOMAL GLUTATHIONE S-TRANSFERASE"/>
    <property type="match status" value="1"/>
</dbReference>
<dbReference type="InterPro" id="IPR050997">
    <property type="entry name" value="MAPEG"/>
</dbReference>
<protein>
    <recommendedName>
        <fullName evidence="18">Glutathione S-transferase 3, mitochondrial</fullName>
        <ecNumber evidence="15">4.4.1.20</ecNumber>
    </recommendedName>
    <alternativeName>
        <fullName evidence="19">Glutathione peroxidase MGST3</fullName>
    </alternativeName>
    <alternativeName>
        <fullName evidence="20">LTC4 synthase MGST3</fullName>
    </alternativeName>
</protein>
<dbReference type="FunFam" id="1.20.120.550:FF:000004">
    <property type="entry name" value="Microsomal glutathione S-transferase 3"/>
    <property type="match status" value="1"/>
</dbReference>
<comment type="catalytic activity">
    <reaction evidence="16">
        <text>leukotriene C4 = leukotriene A4 + glutathione</text>
        <dbReference type="Rhea" id="RHEA:17617"/>
        <dbReference type="ChEBI" id="CHEBI:57463"/>
        <dbReference type="ChEBI" id="CHEBI:57925"/>
        <dbReference type="ChEBI" id="CHEBI:57973"/>
        <dbReference type="EC" id="4.4.1.20"/>
    </reaction>
    <physiologicalReaction direction="right-to-left" evidence="16">
        <dbReference type="Rhea" id="RHEA:17619"/>
    </physiologicalReaction>
</comment>
<keyword evidence="4" id="KW-1000">Mitochondrion outer membrane</keyword>
<dbReference type="GeneID" id="17355974"/>
<dbReference type="GO" id="GO:0005783">
    <property type="term" value="C:endoplasmic reticulum"/>
    <property type="evidence" value="ECO:0007669"/>
    <property type="project" value="TreeGrafter"/>
</dbReference>
<evidence type="ECO:0000256" key="6">
    <source>
        <dbReference type="ARBA" id="ARBA00023002"/>
    </source>
</evidence>
<evidence type="ECO:0000256" key="16">
    <source>
        <dbReference type="ARBA" id="ARBA00049298"/>
    </source>
</evidence>
<name>E1ZC19_CHLVA</name>
<evidence type="ECO:0000313" key="22">
    <source>
        <dbReference type="EMBL" id="EFN56532.1"/>
    </source>
</evidence>
<reference evidence="22 23" key="1">
    <citation type="journal article" date="2010" name="Plant Cell">
        <title>The Chlorella variabilis NC64A genome reveals adaptation to photosymbiosis, coevolution with viruses, and cryptic sex.</title>
        <authorList>
            <person name="Blanc G."/>
            <person name="Duncan G."/>
            <person name="Agarkova I."/>
            <person name="Borodovsky M."/>
            <person name="Gurnon J."/>
            <person name="Kuo A."/>
            <person name="Lindquist E."/>
            <person name="Lucas S."/>
            <person name="Pangilinan J."/>
            <person name="Polle J."/>
            <person name="Salamov A."/>
            <person name="Terry A."/>
            <person name="Yamada T."/>
            <person name="Dunigan D.D."/>
            <person name="Grigoriev I.V."/>
            <person name="Claverie J.M."/>
            <person name="Van Etten J.L."/>
        </authorList>
    </citation>
    <scope>NUCLEOTIDE SEQUENCE [LARGE SCALE GENOMIC DNA]</scope>
    <source>
        <strain evidence="22 23">NC64A</strain>
    </source>
</reference>
<feature type="transmembrane region" description="Helical" evidence="21">
    <location>
        <begin position="36"/>
        <end position="53"/>
    </location>
</feature>
<gene>
    <name evidence="22" type="ORF">CHLNCDRAFT_144160</name>
</gene>
<dbReference type="SUPFAM" id="SSF161084">
    <property type="entry name" value="MAPEG domain-like"/>
    <property type="match status" value="1"/>
</dbReference>
<evidence type="ECO:0000256" key="2">
    <source>
        <dbReference type="ARBA" id="ARBA00022679"/>
    </source>
</evidence>
<dbReference type="GO" id="GO:0005741">
    <property type="term" value="C:mitochondrial outer membrane"/>
    <property type="evidence" value="ECO:0007669"/>
    <property type="project" value="UniProtKB-SubCell"/>
</dbReference>
<comment type="pathway">
    <text evidence="14">Lipid metabolism; arachidonate metabolism.</text>
</comment>
<dbReference type="GO" id="GO:0004602">
    <property type="term" value="F:glutathione peroxidase activity"/>
    <property type="evidence" value="ECO:0007669"/>
    <property type="project" value="TreeGrafter"/>
</dbReference>
<dbReference type="GO" id="GO:0004364">
    <property type="term" value="F:glutathione transferase activity"/>
    <property type="evidence" value="ECO:0007669"/>
    <property type="project" value="TreeGrafter"/>
</dbReference>
<evidence type="ECO:0000256" key="14">
    <source>
        <dbReference type="ARBA" id="ARBA00037916"/>
    </source>
</evidence>
<keyword evidence="7" id="KW-0443">Lipid metabolism</keyword>
<evidence type="ECO:0000256" key="5">
    <source>
        <dbReference type="ARBA" id="ARBA00022989"/>
    </source>
</evidence>
<keyword evidence="23" id="KW-1185">Reference proteome</keyword>
<keyword evidence="12" id="KW-0449">Lipoprotein</keyword>
<dbReference type="RefSeq" id="XP_005848634.1">
    <property type="nucleotide sequence ID" value="XM_005848572.1"/>
</dbReference>
<evidence type="ECO:0000256" key="1">
    <source>
        <dbReference type="ARBA" id="ARBA00004374"/>
    </source>
</evidence>
<evidence type="ECO:0000256" key="9">
    <source>
        <dbReference type="ARBA" id="ARBA00023136"/>
    </source>
</evidence>
<feature type="transmembrane region" description="Helical" evidence="21">
    <location>
        <begin position="150"/>
        <end position="169"/>
    </location>
</feature>
<evidence type="ECO:0000256" key="19">
    <source>
        <dbReference type="ARBA" id="ARBA00075145"/>
    </source>
</evidence>
<evidence type="ECO:0000256" key="15">
    <source>
        <dbReference type="ARBA" id="ARBA00039056"/>
    </source>
</evidence>
<evidence type="ECO:0000256" key="3">
    <source>
        <dbReference type="ARBA" id="ARBA00022692"/>
    </source>
</evidence>
<evidence type="ECO:0000256" key="7">
    <source>
        <dbReference type="ARBA" id="ARBA00023098"/>
    </source>
</evidence>
<evidence type="ECO:0000313" key="23">
    <source>
        <dbReference type="Proteomes" id="UP000008141"/>
    </source>
</evidence>
<dbReference type="Gene3D" id="1.20.120.550">
    <property type="entry name" value="Membrane associated eicosanoid/glutathione metabolism-like domain"/>
    <property type="match status" value="1"/>
</dbReference>
<evidence type="ECO:0000256" key="8">
    <source>
        <dbReference type="ARBA" id="ARBA00023128"/>
    </source>
</evidence>
<proteinExistence type="predicted"/>
<comment type="subcellular location">
    <subcellularLocation>
        <location evidence="1">Mitochondrion outer membrane</location>
        <topology evidence="1">Multi-pass membrane protein</topology>
    </subcellularLocation>
</comment>